<name>A0ABS1TAF8_9CLOT</name>
<evidence type="ECO:0000259" key="1">
    <source>
        <dbReference type="Pfam" id="PF00534"/>
    </source>
</evidence>
<accession>A0ABS1TAF8</accession>
<dbReference type="Pfam" id="PF13439">
    <property type="entry name" value="Glyco_transf_4"/>
    <property type="match status" value="1"/>
</dbReference>
<dbReference type="SUPFAM" id="SSF53756">
    <property type="entry name" value="UDP-Glycosyltransferase/glycogen phosphorylase"/>
    <property type="match status" value="1"/>
</dbReference>
<dbReference type="PANTHER" id="PTHR12526:SF630">
    <property type="entry name" value="GLYCOSYLTRANSFERASE"/>
    <property type="match status" value="1"/>
</dbReference>
<feature type="domain" description="Glycosyltransferase subfamily 4-like N-terminal" evidence="2">
    <location>
        <begin position="13"/>
        <end position="171"/>
    </location>
</feature>
<reference evidence="3 4" key="1">
    <citation type="submission" date="2021-01" db="EMBL/GenBank/DDBJ databases">
        <title>Genome public.</title>
        <authorList>
            <person name="Liu C."/>
            <person name="Sun Q."/>
        </authorList>
    </citation>
    <scope>NUCLEOTIDE SEQUENCE [LARGE SCALE GENOMIC DNA]</scope>
    <source>
        <strain evidence="3 4">YIM B02515</strain>
    </source>
</reference>
<protein>
    <submittedName>
        <fullName evidence="3">Glycosyltransferase</fullName>
    </submittedName>
</protein>
<keyword evidence="4" id="KW-1185">Reference proteome</keyword>
<dbReference type="Pfam" id="PF00534">
    <property type="entry name" value="Glycos_transf_1"/>
    <property type="match status" value="1"/>
</dbReference>
<dbReference type="InterPro" id="IPR028098">
    <property type="entry name" value="Glyco_trans_4-like_N"/>
</dbReference>
<evidence type="ECO:0000313" key="4">
    <source>
        <dbReference type="Proteomes" id="UP000632377"/>
    </source>
</evidence>
<dbReference type="InterPro" id="IPR001296">
    <property type="entry name" value="Glyco_trans_1"/>
</dbReference>
<dbReference type="PANTHER" id="PTHR12526">
    <property type="entry name" value="GLYCOSYLTRANSFERASE"/>
    <property type="match status" value="1"/>
</dbReference>
<dbReference type="Proteomes" id="UP000632377">
    <property type="component" value="Unassembled WGS sequence"/>
</dbReference>
<sequence>MKNIMYFLWRGGMGGGEKVVINLAKNINREQFKIYVCLWWKEEDSKRFKEILTLNNIEILQLDGENKFTLKVFKQLCNLLEEHKINIIHSHGVVAKFFGTLAGRIKKVTPVITIHRLTKDRSFKHKILNLFSIILSKKIIFVSNEVKRTLNIFEKLCIRKKSNKVIYNGVNFREITLLSNIKDDLAIQLEREKKENQFKYITFIGRLDPIKGLDYLLEAFKRLIKIDDLFRLIIVGDGEYRESIINKINELKLASKIKMCGHKDNVYPYLKLSEVFVSPSLSEGLPLSILEASILDVPIVATNVGGVGEILDNYKNKIYINPKNVDEIINGVEKIIKLKKIDNINNLQKFELCNMIEKHEKIYVGK</sequence>
<dbReference type="EMBL" id="JAESWC010000004">
    <property type="protein sequence ID" value="MBL4936339.1"/>
    <property type="molecule type" value="Genomic_DNA"/>
</dbReference>
<dbReference type="RefSeq" id="WP_202749080.1">
    <property type="nucleotide sequence ID" value="NZ_JAESWC010000004.1"/>
</dbReference>
<proteinExistence type="predicted"/>
<comment type="caution">
    <text evidence="3">The sequence shown here is derived from an EMBL/GenBank/DDBJ whole genome shotgun (WGS) entry which is preliminary data.</text>
</comment>
<feature type="domain" description="Glycosyl transferase family 1" evidence="1">
    <location>
        <begin position="191"/>
        <end position="340"/>
    </location>
</feature>
<dbReference type="CDD" id="cd03811">
    <property type="entry name" value="GT4_GT28_WabH-like"/>
    <property type="match status" value="1"/>
</dbReference>
<gene>
    <name evidence="3" type="ORF">JK636_11260</name>
</gene>
<evidence type="ECO:0000259" key="2">
    <source>
        <dbReference type="Pfam" id="PF13439"/>
    </source>
</evidence>
<organism evidence="3 4">
    <name type="scientific">Clostridium rhizosphaerae</name>
    <dbReference type="NCBI Taxonomy" id="2803861"/>
    <lineage>
        <taxon>Bacteria</taxon>
        <taxon>Bacillati</taxon>
        <taxon>Bacillota</taxon>
        <taxon>Clostridia</taxon>
        <taxon>Eubacteriales</taxon>
        <taxon>Clostridiaceae</taxon>
        <taxon>Clostridium</taxon>
    </lineage>
</organism>
<dbReference type="Gene3D" id="3.40.50.2000">
    <property type="entry name" value="Glycogen Phosphorylase B"/>
    <property type="match status" value="2"/>
</dbReference>
<evidence type="ECO:0000313" key="3">
    <source>
        <dbReference type="EMBL" id="MBL4936339.1"/>
    </source>
</evidence>